<dbReference type="Proteomes" id="UP000290365">
    <property type="component" value="Chromosome"/>
</dbReference>
<name>A0A4P6JWH9_KTERU</name>
<protein>
    <recommendedName>
        <fullName evidence="3">Adhesin domain-containing protein</fullName>
    </recommendedName>
</protein>
<dbReference type="KEGG" id="kbs:EPA93_30375"/>
<dbReference type="EMBL" id="CP035758">
    <property type="protein sequence ID" value="QBD80057.1"/>
    <property type="molecule type" value="Genomic_DNA"/>
</dbReference>
<evidence type="ECO:0000313" key="1">
    <source>
        <dbReference type="EMBL" id="QBD80057.1"/>
    </source>
</evidence>
<reference evidence="1 2" key="1">
    <citation type="submission" date="2019-01" db="EMBL/GenBank/DDBJ databases">
        <title>Ktedonosporobacter rubrisoli SCAWS-G2.</title>
        <authorList>
            <person name="Huang Y."/>
            <person name="Yan B."/>
        </authorList>
    </citation>
    <scope>NUCLEOTIDE SEQUENCE [LARGE SCALE GENOMIC DNA]</scope>
    <source>
        <strain evidence="1 2">SCAWS-G2</strain>
    </source>
</reference>
<dbReference type="OrthoDB" id="152678at2"/>
<sequence>MGSKKAFTQENTQQIPLSSLSTLAQMQICNKIGDVTITVDPAATATTVATKKIVHAENQQMADQELKNIVVQVQPPGSITNTLTCAKPRALGSTAPGALAANGLIVNVTLPDNNGGLIHNSSNAVNIAITLPEKVLSANGPSLLLDVEAPVGNISVNGLSGVLTIQGSSGNVTVKHAILAAGSHIETGQGNVTFDGLLAAPTPPDAPARYILQSEEGKIDVTLPESTNVILDANTNVGTINSDFPLYNVENNKGDGPVNFRGPLNSTTSPQSKAVLMLDVSTGSIALHKAQV</sequence>
<accession>A0A4P6JWH9</accession>
<evidence type="ECO:0008006" key="3">
    <source>
        <dbReference type="Google" id="ProtNLM"/>
    </source>
</evidence>
<dbReference type="AlphaFoldDB" id="A0A4P6JWH9"/>
<dbReference type="RefSeq" id="WP_129891123.1">
    <property type="nucleotide sequence ID" value="NZ_CP035758.1"/>
</dbReference>
<evidence type="ECO:0000313" key="2">
    <source>
        <dbReference type="Proteomes" id="UP000290365"/>
    </source>
</evidence>
<gene>
    <name evidence="1" type="ORF">EPA93_30375</name>
</gene>
<proteinExistence type="predicted"/>
<organism evidence="1 2">
    <name type="scientific">Ktedonosporobacter rubrisoli</name>
    <dbReference type="NCBI Taxonomy" id="2509675"/>
    <lineage>
        <taxon>Bacteria</taxon>
        <taxon>Bacillati</taxon>
        <taxon>Chloroflexota</taxon>
        <taxon>Ktedonobacteria</taxon>
        <taxon>Ktedonobacterales</taxon>
        <taxon>Ktedonosporobacteraceae</taxon>
        <taxon>Ktedonosporobacter</taxon>
    </lineage>
</organism>
<keyword evidence="2" id="KW-1185">Reference proteome</keyword>